<feature type="binding site" evidence="4">
    <location>
        <position position="2"/>
    </location>
    <ligand>
        <name>Ni(2+)</name>
        <dbReference type="ChEBI" id="CHEBI:49786"/>
    </ligand>
</feature>
<sequence>MHELSLCHAIVEVVRPHAGVRRIDTVHLRVGALRQVVPETLTFCWDIVAAQEDLGGAALDIDWVEATVACADCTTTSPITSRFSIACPGCGSARVEVLTGEEFLVTSIDVTAHDVTAHDVTALDVTAPVDDMPTRTHERG</sequence>
<organism evidence="5 6">
    <name type="scientific">Gordonia polyisoprenivorans</name>
    <dbReference type="NCBI Taxonomy" id="84595"/>
    <lineage>
        <taxon>Bacteria</taxon>
        <taxon>Bacillati</taxon>
        <taxon>Actinomycetota</taxon>
        <taxon>Actinomycetes</taxon>
        <taxon>Mycobacteriales</taxon>
        <taxon>Gordoniaceae</taxon>
        <taxon>Gordonia</taxon>
    </lineage>
</organism>
<dbReference type="AlphaFoldDB" id="A0A846WX96"/>
<dbReference type="EMBL" id="JAAXPC010000027">
    <property type="protein sequence ID" value="NKY05061.1"/>
    <property type="molecule type" value="Genomic_DNA"/>
</dbReference>
<dbReference type="RefSeq" id="WP_006368946.1">
    <property type="nucleotide sequence ID" value="NZ_JAAXPC010000027.1"/>
</dbReference>
<dbReference type="Proteomes" id="UP000563898">
    <property type="component" value="Unassembled WGS sequence"/>
</dbReference>
<dbReference type="GO" id="GO:0008270">
    <property type="term" value="F:zinc ion binding"/>
    <property type="evidence" value="ECO:0007669"/>
    <property type="project" value="UniProtKB-UniRule"/>
</dbReference>
<accession>A0A846WX96</accession>
<evidence type="ECO:0000313" key="5">
    <source>
        <dbReference type="EMBL" id="NKY05061.1"/>
    </source>
</evidence>
<keyword evidence="3 4" id="KW-0862">Zinc</keyword>
<feature type="binding site" evidence="4">
    <location>
        <position position="90"/>
    </location>
    <ligand>
        <name>Zn(2+)</name>
        <dbReference type="ChEBI" id="CHEBI:29105"/>
    </ligand>
</feature>
<name>A0A846WX96_9ACTN</name>
<feature type="binding site" evidence="4">
    <location>
        <position position="70"/>
    </location>
    <ligand>
        <name>Zn(2+)</name>
        <dbReference type="ChEBI" id="CHEBI:29105"/>
    </ligand>
</feature>
<keyword evidence="1 4" id="KW-0533">Nickel</keyword>
<gene>
    <name evidence="4" type="primary">hypA</name>
    <name evidence="5" type="ORF">HGA05_26225</name>
</gene>
<evidence type="ECO:0000256" key="2">
    <source>
        <dbReference type="ARBA" id="ARBA00022723"/>
    </source>
</evidence>
<dbReference type="GO" id="GO:0051604">
    <property type="term" value="P:protein maturation"/>
    <property type="evidence" value="ECO:0007669"/>
    <property type="project" value="InterPro"/>
</dbReference>
<evidence type="ECO:0000256" key="4">
    <source>
        <dbReference type="HAMAP-Rule" id="MF_00213"/>
    </source>
</evidence>
<protein>
    <recommendedName>
        <fullName evidence="4">Hydrogenase maturation factor HypA</fullName>
    </recommendedName>
</protein>
<evidence type="ECO:0000256" key="1">
    <source>
        <dbReference type="ARBA" id="ARBA00022596"/>
    </source>
</evidence>
<dbReference type="Gene3D" id="3.30.2320.80">
    <property type="match status" value="1"/>
</dbReference>
<evidence type="ECO:0000256" key="3">
    <source>
        <dbReference type="ARBA" id="ARBA00022833"/>
    </source>
</evidence>
<comment type="function">
    <text evidence="4">Involved in the maturation of [NiFe] hydrogenases. Required for nickel insertion into the metal center of the hydrogenase.</text>
</comment>
<dbReference type="PANTHER" id="PTHR34535:SF3">
    <property type="entry name" value="HYDROGENASE MATURATION FACTOR HYPA"/>
    <property type="match status" value="1"/>
</dbReference>
<dbReference type="HAMAP" id="MF_00213">
    <property type="entry name" value="HypA_HybF"/>
    <property type="match status" value="1"/>
</dbReference>
<comment type="caution">
    <text evidence="5">The sequence shown here is derived from an EMBL/GenBank/DDBJ whole genome shotgun (WGS) entry which is preliminary data.</text>
</comment>
<comment type="similarity">
    <text evidence="4">Belongs to the HypA/HybF family.</text>
</comment>
<dbReference type="PANTHER" id="PTHR34535">
    <property type="entry name" value="HYDROGENASE MATURATION FACTOR HYPA"/>
    <property type="match status" value="1"/>
</dbReference>
<evidence type="ECO:0000313" key="6">
    <source>
        <dbReference type="Proteomes" id="UP000563898"/>
    </source>
</evidence>
<feature type="binding site" evidence="4">
    <location>
        <position position="73"/>
    </location>
    <ligand>
        <name>Zn(2+)</name>
        <dbReference type="ChEBI" id="CHEBI:29105"/>
    </ligand>
</feature>
<dbReference type="InterPro" id="IPR000688">
    <property type="entry name" value="HypA/HybF"/>
</dbReference>
<reference evidence="5 6" key="1">
    <citation type="submission" date="2020-04" db="EMBL/GenBank/DDBJ databases">
        <title>MicrobeNet Type strains.</title>
        <authorList>
            <person name="Nicholson A.C."/>
        </authorList>
    </citation>
    <scope>NUCLEOTIDE SEQUENCE [LARGE SCALE GENOMIC DNA]</scope>
    <source>
        <strain evidence="5 6">ATCC BAA-14</strain>
    </source>
</reference>
<feature type="binding site" evidence="4">
    <location>
        <position position="87"/>
    </location>
    <ligand>
        <name>Zn(2+)</name>
        <dbReference type="ChEBI" id="CHEBI:29105"/>
    </ligand>
</feature>
<keyword evidence="2 4" id="KW-0479">Metal-binding</keyword>
<dbReference type="Pfam" id="PF01155">
    <property type="entry name" value="HypA"/>
    <property type="match status" value="1"/>
</dbReference>
<proteinExistence type="inferred from homology"/>
<dbReference type="GO" id="GO:0016151">
    <property type="term" value="F:nickel cation binding"/>
    <property type="evidence" value="ECO:0007669"/>
    <property type="project" value="UniProtKB-UniRule"/>
</dbReference>